<dbReference type="SMART" id="SM01157">
    <property type="entry name" value="DUF1719"/>
    <property type="match status" value="1"/>
</dbReference>
<dbReference type="EnsemblPlants" id="TraesCS1A02G245400.1">
    <property type="protein sequence ID" value="TraesCS1A02G245400.1.cds1"/>
    <property type="gene ID" value="TraesCS1A02G245400"/>
</dbReference>
<proteinExistence type="predicted"/>
<dbReference type="Gramene" id="TraesCS1A02G245400.1">
    <property type="protein sequence ID" value="TraesCS1A02G245400.1.cds1"/>
    <property type="gene ID" value="TraesCS1A02G245400"/>
</dbReference>
<reference evidence="1" key="1">
    <citation type="submission" date="2018-08" db="EMBL/GenBank/DDBJ databases">
        <authorList>
            <person name="Rossello M."/>
        </authorList>
    </citation>
    <scope>NUCLEOTIDE SEQUENCE [LARGE SCALE GENOMIC DNA]</scope>
    <source>
        <strain evidence="1">cv. Chinese Spring</strain>
    </source>
</reference>
<evidence type="ECO:0000313" key="2">
    <source>
        <dbReference type="Proteomes" id="UP000019116"/>
    </source>
</evidence>
<dbReference type="OMA" id="VAMSEDW"/>
<keyword evidence="2" id="KW-1185">Reference proteome</keyword>
<accession>A0A3B5Y1M7</accession>
<dbReference type="OrthoDB" id="687543at2759"/>
<reference evidence="1" key="2">
    <citation type="submission" date="2018-10" db="UniProtKB">
        <authorList>
            <consortium name="EnsemblPlants"/>
        </authorList>
    </citation>
    <scope>IDENTIFICATION</scope>
</reference>
<organism evidence="1">
    <name type="scientific">Triticum aestivum</name>
    <name type="common">Wheat</name>
    <dbReference type="NCBI Taxonomy" id="4565"/>
    <lineage>
        <taxon>Eukaryota</taxon>
        <taxon>Viridiplantae</taxon>
        <taxon>Streptophyta</taxon>
        <taxon>Embryophyta</taxon>
        <taxon>Tracheophyta</taxon>
        <taxon>Spermatophyta</taxon>
        <taxon>Magnoliopsida</taxon>
        <taxon>Liliopsida</taxon>
        <taxon>Poales</taxon>
        <taxon>Poaceae</taxon>
        <taxon>BOP clade</taxon>
        <taxon>Pooideae</taxon>
        <taxon>Triticodae</taxon>
        <taxon>Triticeae</taxon>
        <taxon>Triticinae</taxon>
        <taxon>Triticum</taxon>
    </lineage>
</organism>
<sequence length="417" mass="46003">MADTVCSAVAGEAVQRLCLLLSGEGETGEMKVDRVEMAVLKLQTIVAMSEDWQVTHAPLLRRKAKLKRVIKEGKGIVRSNKRNTGTLEEPGMARSSSFPRRVARAAKRFMPFSRGTVPGDDLTDSAVRRFERIADGADGFFELVRCGGRPKTLMFLPSFARSLAAGEAAELSLRMEGGTAVMLLQPWWLELEGGDGTTAAAACLWMSYEHDVAWEKNFKMMAAFRVSESLDAMRVATSCVELLPPQFGAAREAMKDLLAGMAVHGRNSPAPSAMYPSFVRAVQRCHRYGFEPTRPRAAPRSRLPAEILMACAHFYILPLQNSSGLPLELVWHSSPVYLPKKLSEQHEHVEPEQIRAGLLPTTADGLSYHDEAGGSFELGRQWWCPHSSTRLSVVPVPSPPKSTFGQWCKGSWTFRGK</sequence>
<dbReference type="AlphaFoldDB" id="A0A3B5Y1M7"/>
<dbReference type="Pfam" id="PF08224">
    <property type="entry name" value="DUF1719"/>
    <property type="match status" value="1"/>
</dbReference>
<dbReference type="Gramene" id="TraesNOR1A03G00115000.1">
    <property type="protein sequence ID" value="TraesNOR1A03G00115000.1.CDS1"/>
    <property type="gene ID" value="TraesNOR1A03G00115000"/>
</dbReference>
<name>A0A3B5Y1M7_WHEAT</name>
<dbReference type="Proteomes" id="UP000019116">
    <property type="component" value="Chromosome 1A"/>
</dbReference>
<evidence type="ECO:0000313" key="1">
    <source>
        <dbReference type="EnsemblPlants" id="TraesCS1A02G245400.1.cds1"/>
    </source>
</evidence>
<dbReference type="InterPro" id="IPR013181">
    <property type="entry name" value="DUF1719"/>
</dbReference>
<protein>
    <submittedName>
        <fullName evidence="1">Uncharacterized protein</fullName>
    </submittedName>
</protein>
<dbReference type="PANTHER" id="PTHR33377:SF70">
    <property type="entry name" value="RX N-TERMINAL DOMAIN-CONTAINING PROTEIN"/>
    <property type="match status" value="1"/>
</dbReference>
<dbReference type="Gramene" id="TraesCS1A03G0634300.1">
    <property type="protein sequence ID" value="TraesCS1A03G0634300.1.CDS1"/>
    <property type="gene ID" value="TraesCS1A03G0634300"/>
</dbReference>
<dbReference type="PANTHER" id="PTHR33377">
    <property type="entry name" value="OS10G0134700 PROTEIN-RELATED"/>
    <property type="match status" value="1"/>
</dbReference>